<evidence type="ECO:0000259" key="1">
    <source>
        <dbReference type="Pfam" id="PF01882"/>
    </source>
</evidence>
<keyword evidence="3" id="KW-1185">Reference proteome</keyword>
<dbReference type="PANTHER" id="PTHR33608:SF6">
    <property type="entry name" value="BLL2464 PROTEIN"/>
    <property type="match status" value="1"/>
</dbReference>
<feature type="domain" description="DUF58" evidence="1">
    <location>
        <begin position="62"/>
        <end position="244"/>
    </location>
</feature>
<organism evidence="2 3">
    <name type="scientific">Methylomonas subterranea</name>
    <dbReference type="NCBI Taxonomy" id="2952225"/>
    <lineage>
        <taxon>Bacteria</taxon>
        <taxon>Pseudomonadati</taxon>
        <taxon>Pseudomonadota</taxon>
        <taxon>Gammaproteobacteria</taxon>
        <taxon>Methylococcales</taxon>
        <taxon>Methylococcaceae</taxon>
        <taxon>Methylomonas</taxon>
    </lineage>
</organism>
<name>A0ABT1TG01_9GAMM</name>
<evidence type="ECO:0000313" key="2">
    <source>
        <dbReference type="EMBL" id="MCQ8104392.1"/>
    </source>
</evidence>
<dbReference type="Proteomes" id="UP001524499">
    <property type="component" value="Unassembled WGS sequence"/>
</dbReference>
<evidence type="ECO:0000313" key="3">
    <source>
        <dbReference type="Proteomes" id="UP001524499"/>
    </source>
</evidence>
<dbReference type="PANTHER" id="PTHR33608">
    <property type="entry name" value="BLL2464 PROTEIN"/>
    <property type="match status" value="1"/>
</dbReference>
<comment type="caution">
    <text evidence="2">The sequence shown here is derived from an EMBL/GenBank/DDBJ whole genome shotgun (WGS) entry which is preliminary data.</text>
</comment>
<dbReference type="InterPro" id="IPR002881">
    <property type="entry name" value="DUF58"/>
</dbReference>
<reference evidence="2 3" key="1">
    <citation type="submission" date="2022-07" db="EMBL/GenBank/DDBJ databases">
        <title>Methylomonas rivi sp. nov., Methylomonas rosea sp. nov., Methylomonas aureus sp. nov. and Methylomonas subterranea sp. nov., four novel methanotrophs isolated from a freshwater creek and the deep terrestrial subsurface.</title>
        <authorList>
            <person name="Abin C."/>
            <person name="Sankaranarayanan K."/>
            <person name="Garner C."/>
            <person name="Sindelar R."/>
            <person name="Kotary K."/>
            <person name="Garner R."/>
            <person name="Barclay S."/>
            <person name="Lawson P."/>
            <person name="Krumholz L."/>
        </authorList>
    </citation>
    <scope>NUCLEOTIDE SEQUENCE [LARGE SCALE GENOMIC DNA]</scope>
    <source>
        <strain evidence="2 3">SURF-2</strain>
    </source>
</reference>
<proteinExistence type="predicted"/>
<sequence length="279" mass="31734">MSKAVPSFHYRLAHPGYRVFPGAHPGQTVGGGQLFKRHEPLLASPDPRRIDLRASVLDPFRHYRVRVFQQHSKLAVYVIADLSASMRGKLPLLADFVLSAAQSALECGDSFGFIGCGPSLDRRWLLPASQTLQPVRELAIRLADFQAHGKADSLQRAATLLPARRSLVFLVSDCHFDPASLRKLLRPLTPHAVVPMVAWDEAEYRGLPEWGLARFKDAENGRERTLLMRPDLKRRIVQAFEDRREHLRRIFRAFGMEPLFFSGAYRAEAMERYFLRHAL</sequence>
<dbReference type="RefSeq" id="WP_256602195.1">
    <property type="nucleotide sequence ID" value="NZ_JANIBJ010000015.1"/>
</dbReference>
<gene>
    <name evidence="2" type="ORF">NP590_09785</name>
</gene>
<dbReference type="Pfam" id="PF01882">
    <property type="entry name" value="DUF58"/>
    <property type="match status" value="1"/>
</dbReference>
<protein>
    <submittedName>
        <fullName evidence="2">MxaS protein</fullName>
    </submittedName>
</protein>
<accession>A0ABT1TG01</accession>
<dbReference type="EMBL" id="JANIBJ010000015">
    <property type="protein sequence ID" value="MCQ8104392.1"/>
    <property type="molecule type" value="Genomic_DNA"/>
</dbReference>